<comment type="caution">
    <text evidence="1">The sequence shown here is derived from an EMBL/GenBank/DDBJ whole genome shotgun (WGS) entry which is preliminary data.</text>
</comment>
<keyword evidence="2" id="KW-1185">Reference proteome</keyword>
<organism evidence="1 2">
    <name type="scientific">Nocardioides soli</name>
    <dbReference type="NCBI Taxonomy" id="1036020"/>
    <lineage>
        <taxon>Bacteria</taxon>
        <taxon>Bacillati</taxon>
        <taxon>Actinomycetota</taxon>
        <taxon>Actinomycetes</taxon>
        <taxon>Propionibacteriales</taxon>
        <taxon>Nocardioidaceae</taxon>
        <taxon>Nocardioides</taxon>
    </lineage>
</organism>
<accession>A0A7W4VTA1</accession>
<evidence type="ECO:0000313" key="2">
    <source>
        <dbReference type="Proteomes" id="UP000589626"/>
    </source>
</evidence>
<proteinExistence type="predicted"/>
<evidence type="ECO:0000313" key="1">
    <source>
        <dbReference type="EMBL" id="MBB3041348.1"/>
    </source>
</evidence>
<dbReference type="AlphaFoldDB" id="A0A7W4VTA1"/>
<dbReference type="EMBL" id="JACHWR010000001">
    <property type="protein sequence ID" value="MBB3041348.1"/>
    <property type="molecule type" value="Genomic_DNA"/>
</dbReference>
<name>A0A7W4VTA1_9ACTN</name>
<evidence type="ECO:0008006" key="3">
    <source>
        <dbReference type="Google" id="ProtNLM"/>
    </source>
</evidence>
<sequence>MLNLNSIDIHDGPVMMRFELLAAGYDGSAIARMRRAGALHRLRHGAYVEGALWRSLNAAGRRRLVARATLRSARSPAVLAGPSAADELQAPVWDMGDAVHITRLDGRAGRREAGVVQHRGSMRAGDLTIRDGIPLTSGTRTAVDMIAITEPEHALVTINGLVRAGETSVELMEQRLAGMKAHPFSLNAPIVLSLVEPRCESAGETRTLMLCWRHHLPRPIPQYEVRDAAGRLVARVDFAWPDLGVFLEFDGKEKYQRYRRPGESVSDMVLREKERERVVCGITGWRCIRIVWADLLHPQRTAGRIRSTLAGQPWAA</sequence>
<dbReference type="RefSeq" id="WP_183591260.1">
    <property type="nucleotide sequence ID" value="NZ_JACHWR010000001.1"/>
</dbReference>
<gene>
    <name evidence="1" type="ORF">FHU40_001149</name>
</gene>
<reference evidence="1 2" key="1">
    <citation type="submission" date="2020-08" db="EMBL/GenBank/DDBJ databases">
        <title>Sequencing the genomes of 1000 actinobacteria strains.</title>
        <authorList>
            <person name="Klenk H.-P."/>
        </authorList>
    </citation>
    <scope>NUCLEOTIDE SEQUENCE [LARGE SCALE GENOMIC DNA]</scope>
    <source>
        <strain evidence="1 2">DSM 105498</strain>
    </source>
</reference>
<dbReference type="Proteomes" id="UP000589626">
    <property type="component" value="Unassembled WGS sequence"/>
</dbReference>
<protein>
    <recommendedName>
        <fullName evidence="3">Type IV toxin-antitoxin system AbiEi family antitoxin domain-containing protein</fullName>
    </recommendedName>
</protein>